<keyword evidence="4" id="KW-1185">Reference proteome</keyword>
<sequence length="70" mass="7750">MKKLTLGIALLAGLFVAAPEAASAANFAPAPAVVGSADGVTLAHYGRHRHVRHHRHHRHHGHHHRRHRHH</sequence>
<protein>
    <submittedName>
        <fullName evidence="3">Uncharacterized protein</fullName>
    </submittedName>
</protein>
<gene>
    <name evidence="3" type="ORF">F6X53_05000</name>
</gene>
<proteinExistence type="predicted"/>
<dbReference type="EMBL" id="VZZK01000004">
    <property type="protein sequence ID" value="KAB1080558.1"/>
    <property type="molecule type" value="Genomic_DNA"/>
</dbReference>
<feature type="chain" id="PRO_5026755246" evidence="2">
    <location>
        <begin position="25"/>
        <end position="70"/>
    </location>
</feature>
<dbReference type="AlphaFoldDB" id="A0A6L3T1M8"/>
<evidence type="ECO:0000313" key="3">
    <source>
        <dbReference type="EMBL" id="KAB1080558.1"/>
    </source>
</evidence>
<evidence type="ECO:0000256" key="1">
    <source>
        <dbReference type="SAM" id="MobiDB-lite"/>
    </source>
</evidence>
<reference evidence="3 4" key="1">
    <citation type="submission" date="2019-09" db="EMBL/GenBank/DDBJ databases">
        <title>YIM 48816 draft genome.</title>
        <authorList>
            <person name="Jiang L."/>
        </authorList>
    </citation>
    <scope>NUCLEOTIDE SEQUENCE [LARGE SCALE GENOMIC DNA]</scope>
    <source>
        <strain evidence="3 4">YIM 48816</strain>
    </source>
</reference>
<feature type="signal peptide" evidence="2">
    <location>
        <begin position="1"/>
        <end position="24"/>
    </location>
</feature>
<evidence type="ECO:0000313" key="4">
    <source>
        <dbReference type="Proteomes" id="UP000474159"/>
    </source>
</evidence>
<accession>A0A6L3T1M8</accession>
<keyword evidence="2" id="KW-0732">Signal</keyword>
<name>A0A6L3T1M8_9HYPH</name>
<evidence type="ECO:0000256" key="2">
    <source>
        <dbReference type="SAM" id="SignalP"/>
    </source>
</evidence>
<organism evidence="3 4">
    <name type="scientific">Methylobacterium soli</name>
    <dbReference type="NCBI Taxonomy" id="553447"/>
    <lineage>
        <taxon>Bacteria</taxon>
        <taxon>Pseudomonadati</taxon>
        <taxon>Pseudomonadota</taxon>
        <taxon>Alphaproteobacteria</taxon>
        <taxon>Hyphomicrobiales</taxon>
        <taxon>Methylobacteriaceae</taxon>
        <taxon>Methylobacterium</taxon>
    </lineage>
</organism>
<dbReference type="Proteomes" id="UP000474159">
    <property type="component" value="Unassembled WGS sequence"/>
</dbReference>
<feature type="region of interest" description="Disordered" evidence="1">
    <location>
        <begin position="49"/>
        <end position="70"/>
    </location>
</feature>
<comment type="caution">
    <text evidence="3">The sequence shown here is derived from an EMBL/GenBank/DDBJ whole genome shotgun (WGS) entry which is preliminary data.</text>
</comment>